<keyword evidence="12" id="KW-1185">Reference proteome</keyword>
<keyword evidence="2" id="KW-0493">Microtubule</keyword>
<evidence type="ECO:0000256" key="6">
    <source>
        <dbReference type="ARBA" id="ARBA00023175"/>
    </source>
</evidence>
<evidence type="ECO:0000256" key="5">
    <source>
        <dbReference type="ARBA" id="ARBA00023054"/>
    </source>
</evidence>
<dbReference type="InterPro" id="IPR019821">
    <property type="entry name" value="Kinesin_motor_CS"/>
</dbReference>
<reference evidence="11 12" key="1">
    <citation type="submission" date="2022-12" db="EMBL/GenBank/DDBJ databases">
        <title>Chromosome-scale assembly of the Ensete ventricosum genome.</title>
        <authorList>
            <person name="Dussert Y."/>
            <person name="Stocks J."/>
            <person name="Wendawek A."/>
            <person name="Woldeyes F."/>
            <person name="Nichols R.A."/>
            <person name="Borrell J.S."/>
        </authorList>
    </citation>
    <scope>NUCLEOTIDE SEQUENCE [LARGE SCALE GENOMIC DNA]</scope>
    <source>
        <strain evidence="12">cv. Maze</strain>
        <tissue evidence="11">Seeds</tissue>
    </source>
</reference>
<feature type="coiled-coil region" evidence="8">
    <location>
        <begin position="209"/>
        <end position="317"/>
    </location>
</feature>
<dbReference type="FunFam" id="3.40.850.10:FF:000057">
    <property type="entry name" value="kinesin-like protein KIN-14R"/>
    <property type="match status" value="1"/>
</dbReference>
<dbReference type="GO" id="GO:0005524">
    <property type="term" value="F:ATP binding"/>
    <property type="evidence" value="ECO:0007669"/>
    <property type="project" value="UniProtKB-UniRule"/>
</dbReference>
<dbReference type="GO" id="GO:0005874">
    <property type="term" value="C:microtubule"/>
    <property type="evidence" value="ECO:0007669"/>
    <property type="project" value="UniProtKB-KW"/>
</dbReference>
<dbReference type="EMBL" id="JAQQAF010000001">
    <property type="protein sequence ID" value="KAJ8512515.1"/>
    <property type="molecule type" value="Genomic_DNA"/>
</dbReference>
<dbReference type="SUPFAM" id="SSF52540">
    <property type="entry name" value="P-loop containing nucleoside triphosphate hydrolases"/>
    <property type="match status" value="1"/>
</dbReference>
<protein>
    <recommendedName>
        <fullName evidence="10">Kinesin motor domain-containing protein</fullName>
    </recommendedName>
</protein>
<feature type="region of interest" description="Disordered" evidence="9">
    <location>
        <begin position="891"/>
        <end position="915"/>
    </location>
</feature>
<dbReference type="InterPro" id="IPR027640">
    <property type="entry name" value="Kinesin-like_fam"/>
</dbReference>
<dbReference type="Proteomes" id="UP001222027">
    <property type="component" value="Unassembled WGS sequence"/>
</dbReference>
<comment type="caution">
    <text evidence="11">The sequence shown here is derived from an EMBL/GenBank/DDBJ whole genome shotgun (WGS) entry which is preliminary data.</text>
</comment>
<sequence length="1023" mass="115982">MDDSFDSMVLVSGPKFVRSGLGELAFKDDVVMFVNAGGYEVQGQDSRVRIEGDSCFQGGDVIETNEMITEGGDCPSLYQSARYGDFCYKFDSLVPGDYFVDLHFAEIVNTNGPKGIRVFNVFVQEEKILSGLDIYSVVGANKPLQLVDLRVSVVDDGNLLVSFEGLSGTPTVSGICIRKAPPLSADLVKPEHLTCSKCATEIEVSPLKNKFQNKNIVQYEKKIQELTSECKMKSDECYEAWMSLTDANEQLRRLNIELDNKLFQNETLEQNLEREMEKFRDISERYKNDRKLWSAAITNLEKKIKAIKEEYTQLSQDAHDCANSIPNLNKMTIAVQALVAQTEDLKLKYSEEIAKRKKLYNQIQQAKGNIRVFCRCRPLSKQEVSTGYNAVVDFDAAKDGDIGIMNGGATKKNFKFDRIYTPKDNQADVYADASPLVTSVLDGYNVCIFAYGQTGTGKTFTMEGTEQNRGVNYRTLEELFKIAEERNETYSYNISVSVLEVYNEQIRDLLATSPSTKKLEVRQAAEGFHHVPGIVEAKVENIKEAWDVLQAGSNARSVGSNNVNEHSSRSHCMLCIMVRAKNLMDGVCTKSKLWLVDLAGSERLTKTDVQGERLKEAQNINRSLSALGDVISALATKSNHIPYRNSKLTHLLQDSLGGDSKALMFVQISPSENDLGETVSSLNFASRVRGVELGLAKKQVDTVELQKMKQMIDKVRQESRTKDESLRKLEENFQNLENKLKEREQFCRMLQEKNKELTNQLESNTESQSLSERKQWQLMEKLNGKEEAYAVLQQKVKEMECKLKDQKHSDSVILQLKVKELECKLKEESHSENVATQKVKELEYKLKERLQFQLNLEQKVKELENKLREQKEEQDSMLLLQSADRSRIATPIEGRSFSSNESTSHTDPQILRNSNSINKQMTSQFSFLLKGVESLHEIKRKRENRSVSVENENVLLPSASLLEKKMAPTELSRTRKVDPAKAYGRLTRTTKVITTQKLFLHGRNTKEQQDGAAREKDKMRAWV</sequence>
<dbReference type="AlphaFoldDB" id="A0AAV8RZJ4"/>
<dbReference type="Gene3D" id="2.60.120.430">
    <property type="entry name" value="Galactose-binding lectin"/>
    <property type="match status" value="1"/>
</dbReference>
<feature type="domain" description="Kinesin motor" evidence="10">
    <location>
        <begin position="369"/>
        <end position="691"/>
    </location>
</feature>
<dbReference type="PROSITE" id="PS00411">
    <property type="entry name" value="KINESIN_MOTOR_1"/>
    <property type="match status" value="1"/>
</dbReference>
<evidence type="ECO:0000256" key="7">
    <source>
        <dbReference type="PROSITE-ProRule" id="PRU00283"/>
    </source>
</evidence>
<keyword evidence="3 7" id="KW-0547">Nucleotide-binding</keyword>
<feature type="compositionally biased region" description="Polar residues" evidence="9">
    <location>
        <begin position="896"/>
        <end position="915"/>
    </location>
</feature>
<evidence type="ECO:0000256" key="1">
    <source>
        <dbReference type="ARBA" id="ARBA00010899"/>
    </source>
</evidence>
<evidence type="ECO:0000259" key="10">
    <source>
        <dbReference type="PROSITE" id="PS50067"/>
    </source>
</evidence>
<evidence type="ECO:0000256" key="3">
    <source>
        <dbReference type="ARBA" id="ARBA00022741"/>
    </source>
</evidence>
<gene>
    <name evidence="11" type="ORF">OPV22_002949</name>
</gene>
<feature type="coiled-coil region" evidence="8">
    <location>
        <begin position="853"/>
        <end position="880"/>
    </location>
</feature>
<evidence type="ECO:0000256" key="4">
    <source>
        <dbReference type="ARBA" id="ARBA00022840"/>
    </source>
</evidence>
<dbReference type="PANTHER" id="PTHR47972">
    <property type="entry name" value="KINESIN-LIKE PROTEIN KLP-3"/>
    <property type="match status" value="1"/>
</dbReference>
<dbReference type="Pfam" id="PF11721">
    <property type="entry name" value="Malectin"/>
    <property type="match status" value="1"/>
</dbReference>
<dbReference type="InterPro" id="IPR036961">
    <property type="entry name" value="Kinesin_motor_dom_sf"/>
</dbReference>
<keyword evidence="5 8" id="KW-0175">Coiled coil</keyword>
<feature type="binding site" evidence="7">
    <location>
        <begin position="452"/>
        <end position="459"/>
    </location>
    <ligand>
        <name>ATP</name>
        <dbReference type="ChEBI" id="CHEBI:30616"/>
    </ligand>
</feature>
<feature type="coiled-coil region" evidence="8">
    <location>
        <begin position="712"/>
        <end position="809"/>
    </location>
</feature>
<keyword evidence="4 7" id="KW-0067">ATP-binding</keyword>
<dbReference type="PRINTS" id="PR00380">
    <property type="entry name" value="KINESINHEAVY"/>
</dbReference>
<evidence type="ECO:0000256" key="8">
    <source>
        <dbReference type="SAM" id="Coils"/>
    </source>
</evidence>
<dbReference type="SMART" id="SM00129">
    <property type="entry name" value="KISc"/>
    <property type="match status" value="1"/>
</dbReference>
<dbReference type="GO" id="GO:0003777">
    <property type="term" value="F:microtubule motor activity"/>
    <property type="evidence" value="ECO:0007669"/>
    <property type="project" value="InterPro"/>
</dbReference>
<dbReference type="PANTHER" id="PTHR47972:SF18">
    <property type="entry name" value="KINESIN-LIKE PROTEIN KIN-14R"/>
    <property type="match status" value="1"/>
</dbReference>
<evidence type="ECO:0000256" key="2">
    <source>
        <dbReference type="ARBA" id="ARBA00022701"/>
    </source>
</evidence>
<dbReference type="GO" id="GO:0007018">
    <property type="term" value="P:microtubule-based movement"/>
    <property type="evidence" value="ECO:0007669"/>
    <property type="project" value="InterPro"/>
</dbReference>
<dbReference type="InterPro" id="IPR021720">
    <property type="entry name" value="Malectin_dom"/>
</dbReference>
<comment type="similarity">
    <text evidence="1">Belongs to the TRAFAC class myosin-kinesin ATPase superfamily. Kinesin family. KIN-14 subfamily.</text>
</comment>
<evidence type="ECO:0000313" key="11">
    <source>
        <dbReference type="EMBL" id="KAJ8512515.1"/>
    </source>
</evidence>
<dbReference type="PROSITE" id="PS50067">
    <property type="entry name" value="KINESIN_MOTOR_2"/>
    <property type="match status" value="1"/>
</dbReference>
<dbReference type="CDD" id="cd01366">
    <property type="entry name" value="KISc_C_terminal"/>
    <property type="match status" value="1"/>
</dbReference>
<name>A0AAV8RZJ4_ENSVE</name>
<dbReference type="InterPro" id="IPR027417">
    <property type="entry name" value="P-loop_NTPase"/>
</dbReference>
<proteinExistence type="inferred from homology"/>
<organism evidence="11 12">
    <name type="scientific">Ensete ventricosum</name>
    <name type="common">Abyssinian banana</name>
    <name type="synonym">Musa ensete</name>
    <dbReference type="NCBI Taxonomy" id="4639"/>
    <lineage>
        <taxon>Eukaryota</taxon>
        <taxon>Viridiplantae</taxon>
        <taxon>Streptophyta</taxon>
        <taxon>Embryophyta</taxon>
        <taxon>Tracheophyta</taxon>
        <taxon>Spermatophyta</taxon>
        <taxon>Magnoliopsida</taxon>
        <taxon>Liliopsida</taxon>
        <taxon>Zingiberales</taxon>
        <taxon>Musaceae</taxon>
        <taxon>Ensete</taxon>
    </lineage>
</organism>
<dbReference type="GO" id="GO:0008017">
    <property type="term" value="F:microtubule binding"/>
    <property type="evidence" value="ECO:0007669"/>
    <property type="project" value="InterPro"/>
</dbReference>
<evidence type="ECO:0000313" key="12">
    <source>
        <dbReference type="Proteomes" id="UP001222027"/>
    </source>
</evidence>
<accession>A0AAV8RZJ4</accession>
<dbReference type="Gene3D" id="3.40.850.10">
    <property type="entry name" value="Kinesin motor domain"/>
    <property type="match status" value="1"/>
</dbReference>
<keyword evidence="6 7" id="KW-0505">Motor protein</keyword>
<dbReference type="Pfam" id="PF00225">
    <property type="entry name" value="Kinesin"/>
    <property type="match status" value="1"/>
</dbReference>
<dbReference type="InterPro" id="IPR001752">
    <property type="entry name" value="Kinesin_motor_dom"/>
</dbReference>
<evidence type="ECO:0000256" key="9">
    <source>
        <dbReference type="SAM" id="MobiDB-lite"/>
    </source>
</evidence>